<gene>
    <name evidence="8" type="ORF">Drose_24920</name>
</gene>
<feature type="transmembrane region" description="Helical" evidence="7">
    <location>
        <begin position="12"/>
        <end position="35"/>
    </location>
</feature>
<feature type="transmembrane region" description="Helical" evidence="7">
    <location>
        <begin position="86"/>
        <end position="107"/>
    </location>
</feature>
<dbReference type="PANTHER" id="PTHR37937:SF1">
    <property type="entry name" value="CONJUGATIVE TRANSFER: DNA TRANSPORT"/>
    <property type="match status" value="1"/>
</dbReference>
<dbReference type="PROSITE" id="PS51257">
    <property type="entry name" value="PROKAR_LIPOPROTEIN"/>
    <property type="match status" value="1"/>
</dbReference>
<evidence type="ECO:0000256" key="5">
    <source>
        <dbReference type="ARBA" id="ARBA00022989"/>
    </source>
</evidence>
<keyword evidence="9" id="KW-1185">Reference proteome</keyword>
<dbReference type="EMBL" id="CP073721">
    <property type="protein sequence ID" value="UWZ34459.1"/>
    <property type="molecule type" value="Genomic_DNA"/>
</dbReference>
<keyword evidence="5 7" id="KW-1133">Transmembrane helix</keyword>
<keyword evidence="4 7" id="KW-0812">Transmembrane</keyword>
<dbReference type="InterPro" id="IPR003688">
    <property type="entry name" value="TraG/VirD4"/>
</dbReference>
<evidence type="ECO:0000256" key="4">
    <source>
        <dbReference type="ARBA" id="ARBA00022692"/>
    </source>
</evidence>
<evidence type="ECO:0000256" key="6">
    <source>
        <dbReference type="ARBA" id="ARBA00023136"/>
    </source>
</evidence>
<protein>
    <submittedName>
        <fullName evidence="8">Type IV secretory system conjugative DNA transfer family protein</fullName>
    </submittedName>
</protein>
<evidence type="ECO:0000313" key="9">
    <source>
        <dbReference type="Proteomes" id="UP001058271"/>
    </source>
</evidence>
<dbReference type="Pfam" id="PF02534">
    <property type="entry name" value="T4SS-DNA_transf"/>
    <property type="match status" value="1"/>
</dbReference>
<dbReference type="InterPro" id="IPR051539">
    <property type="entry name" value="T4SS-coupling_protein"/>
</dbReference>
<organism evidence="8 9">
    <name type="scientific">Dactylosporangium roseum</name>
    <dbReference type="NCBI Taxonomy" id="47989"/>
    <lineage>
        <taxon>Bacteria</taxon>
        <taxon>Bacillati</taxon>
        <taxon>Actinomycetota</taxon>
        <taxon>Actinomycetes</taxon>
        <taxon>Micromonosporales</taxon>
        <taxon>Micromonosporaceae</taxon>
        <taxon>Dactylosporangium</taxon>
    </lineage>
</organism>
<dbReference type="Gene3D" id="3.40.50.300">
    <property type="entry name" value="P-loop containing nucleotide triphosphate hydrolases"/>
    <property type="match status" value="1"/>
</dbReference>
<dbReference type="CDD" id="cd01127">
    <property type="entry name" value="TrwB_TraG_TraD_VirD4"/>
    <property type="match status" value="1"/>
</dbReference>
<evidence type="ECO:0000256" key="7">
    <source>
        <dbReference type="SAM" id="Phobius"/>
    </source>
</evidence>
<evidence type="ECO:0000313" key="8">
    <source>
        <dbReference type="EMBL" id="UWZ34459.1"/>
    </source>
</evidence>
<comment type="similarity">
    <text evidence="2">Belongs to the VirD4/TraG family.</text>
</comment>
<sequence length="608" mass="66501">MASKPDDDKLGGQLIVALFGLGGCTGAVGAAFWLAGQLSAVLTGHGWPRSSLRHDLVPIILAWKDTPGDPARAWATAAGVLIGPAWLVYLIFLTLVALLGAVAFWLVKLSLNWRRRRGLRLMRLGFASGWEIRRLIGAKATVRRGLSARPAVARRGPVRPLDVGFFLGRDYRSREKLYASVEDTVLIVAPPRQGKDAHFCTPFTLDAPGACVVVTTGVEAFTTTYEHRAALGEVYVFDPNNMTKWYQRMRWSPVRGCESPDTADDRAKVFVKQAGFTLGDEGSYSVVTSAIVILRCYLHAAALHGKGIADVVAWATEPADPEPLRLLRRAEEARVGAPGWAKQLEASMQTDAETRSARWAAVVQSMSCLFDAGVQRECSPDPNEVFDVRRFVAGRNTLYVLGKERGVNPVTPLVTMLVEDLFGKMRAIAARMPGGRLEPPASFELNEAGFISPMASLPRYMGLMGKSSISLHVYLRSLSQARDKWGKEGAAAMWDHAAIRIVAGGGGTVEDLEEVSKLLGDIYTPSGESLGRRILTADEIRTMRFGRAVLVAREARPVEVRLTPWWRRPDARELAAAKADTEARLLQFAEHADGDDAVQRYIRSAPTT</sequence>
<reference evidence="8" key="1">
    <citation type="submission" date="2021-04" db="EMBL/GenBank/DDBJ databases">
        <title>Biosynthetic gene clusters of Dactylosporangioum roseum.</title>
        <authorList>
            <person name="Hartkoorn R.C."/>
            <person name="Beaudoing E."/>
            <person name="Hot D."/>
            <person name="Moureu S."/>
        </authorList>
    </citation>
    <scope>NUCLEOTIDE SEQUENCE</scope>
    <source>
        <strain evidence="8">NRRL B-16295</strain>
    </source>
</reference>
<evidence type="ECO:0000256" key="2">
    <source>
        <dbReference type="ARBA" id="ARBA00008806"/>
    </source>
</evidence>
<dbReference type="PANTHER" id="PTHR37937">
    <property type="entry name" value="CONJUGATIVE TRANSFER: DNA TRANSPORT"/>
    <property type="match status" value="1"/>
</dbReference>
<dbReference type="Proteomes" id="UP001058271">
    <property type="component" value="Chromosome"/>
</dbReference>
<dbReference type="SUPFAM" id="SSF52540">
    <property type="entry name" value="P-loop containing nucleoside triphosphate hydrolases"/>
    <property type="match status" value="1"/>
</dbReference>
<dbReference type="InterPro" id="IPR027417">
    <property type="entry name" value="P-loop_NTPase"/>
</dbReference>
<proteinExistence type="inferred from homology"/>
<comment type="subcellular location">
    <subcellularLocation>
        <location evidence="1">Cell membrane</location>
        <topology evidence="1">Multi-pass membrane protein</topology>
    </subcellularLocation>
</comment>
<keyword evidence="3" id="KW-1003">Cell membrane</keyword>
<evidence type="ECO:0000256" key="1">
    <source>
        <dbReference type="ARBA" id="ARBA00004651"/>
    </source>
</evidence>
<keyword evidence="6 7" id="KW-0472">Membrane</keyword>
<evidence type="ECO:0000256" key="3">
    <source>
        <dbReference type="ARBA" id="ARBA00022475"/>
    </source>
</evidence>
<dbReference type="RefSeq" id="WP_260723778.1">
    <property type="nucleotide sequence ID" value="NZ_BAAABS010000011.1"/>
</dbReference>
<accession>A0ABY5YYI5</accession>
<name>A0ABY5YYI5_9ACTN</name>